<comment type="similarity">
    <text evidence="2">Belongs to the PAF1 family.</text>
</comment>
<dbReference type="EMBL" id="AFWA02000008">
    <property type="protein sequence ID" value="EMR10003.1"/>
    <property type="molecule type" value="Genomic_DNA"/>
</dbReference>
<evidence type="ECO:0000256" key="1">
    <source>
        <dbReference type="ARBA" id="ARBA00004123"/>
    </source>
</evidence>
<dbReference type="VEuPathDB" id="FungiDB:PNEG_01760"/>
<dbReference type="HOGENOM" id="CLU_021991_3_0_1"/>
<dbReference type="PANTHER" id="PTHR23188">
    <property type="entry name" value="RNA POLYMERASE II-ASSOCIATED FACTOR 1 HOMOLOG"/>
    <property type="match status" value="1"/>
</dbReference>
<proteinExistence type="inferred from homology"/>
<dbReference type="InterPro" id="IPR007133">
    <property type="entry name" value="RNA_pol_II-assoc_Paf1"/>
</dbReference>
<dbReference type="GO" id="GO:0000993">
    <property type="term" value="F:RNA polymerase II complex binding"/>
    <property type="evidence" value="ECO:0007669"/>
    <property type="project" value="TreeGrafter"/>
</dbReference>
<keyword evidence="3" id="KW-0539">Nucleus</keyword>
<dbReference type="GO" id="GO:0033696">
    <property type="term" value="P:heterochromatin boundary formation"/>
    <property type="evidence" value="ECO:0007669"/>
    <property type="project" value="EnsemblFungi"/>
</dbReference>
<evidence type="ECO:0000313" key="4">
    <source>
        <dbReference type="EMBL" id="EMR10003.1"/>
    </source>
</evidence>
<dbReference type="Proteomes" id="UP000011958">
    <property type="component" value="Unassembled WGS sequence"/>
</dbReference>
<dbReference type="GO" id="GO:0003682">
    <property type="term" value="F:chromatin binding"/>
    <property type="evidence" value="ECO:0007669"/>
    <property type="project" value="TreeGrafter"/>
</dbReference>
<gene>
    <name evidence="4" type="ORF">PNEG_01760</name>
</gene>
<dbReference type="GO" id="GO:0006368">
    <property type="term" value="P:transcription elongation by RNA polymerase II"/>
    <property type="evidence" value="ECO:0007669"/>
    <property type="project" value="InterPro"/>
</dbReference>
<evidence type="ECO:0000256" key="2">
    <source>
        <dbReference type="ARBA" id="ARBA00007560"/>
    </source>
</evidence>
<protein>
    <submittedName>
        <fullName evidence="4">Uncharacterized protein</fullName>
    </submittedName>
</protein>
<accession>M7NMU3</accession>
<dbReference type="PANTHER" id="PTHR23188:SF12">
    <property type="entry name" value="RNA POLYMERASE II-ASSOCIATED FACTOR 1 HOMOLOG"/>
    <property type="match status" value="1"/>
</dbReference>
<dbReference type="RefSeq" id="XP_007873725.1">
    <property type="nucleotide sequence ID" value="XM_007875534.1"/>
</dbReference>
<organism evidence="4 5">
    <name type="scientific">Pneumocystis murina (strain B123)</name>
    <name type="common">Mouse pneumocystis pneumonia agent</name>
    <name type="synonym">Pneumocystis carinii f. sp. muris</name>
    <dbReference type="NCBI Taxonomy" id="1069680"/>
    <lineage>
        <taxon>Eukaryota</taxon>
        <taxon>Fungi</taxon>
        <taxon>Dikarya</taxon>
        <taxon>Ascomycota</taxon>
        <taxon>Taphrinomycotina</taxon>
        <taxon>Pneumocystomycetes</taxon>
        <taxon>Pneumocystaceae</taxon>
        <taxon>Pneumocystis</taxon>
    </lineage>
</organism>
<dbReference type="Pfam" id="PF03985">
    <property type="entry name" value="Paf1"/>
    <property type="match status" value="1"/>
</dbReference>
<sequence>MTSRRQDYIFRVRYQNKLPLPPFFPKMLNIPIPLNNYTKTSYLSSLIQEQPIDIELDSELGIPLDLSMISNVFEGIYDNMHGNPKNVELDPKDLVLLKEISSIPQRNSTGVSFLRRTEYISSESVKTAIKPKTFDSRFIKSIDSTNEKLEDPKKQVIAIETTFKEASKDWLSFKHPHKKNLTVVDSFPIFPDINISDQQFLLMKFTTDPEQNNFSSEMSNDCRSDLALFMPVSGRGEEWLAYYLPEQKSYNELKKTLKDQNSEKNETPFIYNHVHDYDTTMHINSTPLDEIALVFRNDPKTKLKSAFYSPIYAKSTLKRRRLKIPNGMVKNLNVSNIELKLRPLNEEESREKKKHCSMLDIHNCFNANELKEEKDINIT</sequence>
<comment type="subcellular location">
    <subcellularLocation>
        <location evidence="1">Nucleus</location>
    </subcellularLocation>
</comment>
<dbReference type="GeneID" id="19895454"/>
<keyword evidence="5" id="KW-1185">Reference proteome</keyword>
<dbReference type="OrthoDB" id="10260285at2759"/>
<dbReference type="STRING" id="1069680.M7NMU3"/>
<dbReference type="AlphaFoldDB" id="M7NMU3"/>
<dbReference type="GO" id="GO:0016593">
    <property type="term" value="C:Cdc73/Paf1 complex"/>
    <property type="evidence" value="ECO:0007669"/>
    <property type="project" value="EnsemblFungi"/>
</dbReference>
<evidence type="ECO:0000256" key="3">
    <source>
        <dbReference type="ARBA" id="ARBA00023242"/>
    </source>
</evidence>
<evidence type="ECO:0000313" key="5">
    <source>
        <dbReference type="Proteomes" id="UP000011958"/>
    </source>
</evidence>
<name>M7NMU3_PNEMU</name>
<dbReference type="eggNOG" id="KOG2478">
    <property type="taxonomic scope" value="Eukaryota"/>
</dbReference>
<reference evidence="5" key="1">
    <citation type="journal article" date="2016" name="Nat. Commun.">
        <title>Genome analysis of three Pneumocystis species reveals adaptation mechanisms to life exclusively in mammalian hosts.</title>
        <authorList>
            <person name="Ma L."/>
            <person name="Chen Z."/>
            <person name="Huang D.W."/>
            <person name="Kutty G."/>
            <person name="Ishihara M."/>
            <person name="Wang H."/>
            <person name="Abouelleil A."/>
            <person name="Bishop L."/>
            <person name="Davey E."/>
            <person name="Deng R."/>
            <person name="Deng X."/>
            <person name="Fan L."/>
            <person name="Fantoni G."/>
            <person name="Fitzgerald M."/>
            <person name="Gogineni E."/>
            <person name="Goldberg J.M."/>
            <person name="Handley G."/>
            <person name="Hu X."/>
            <person name="Huber C."/>
            <person name="Jiao X."/>
            <person name="Jones K."/>
            <person name="Levin J.Z."/>
            <person name="Liu Y."/>
            <person name="Macdonald P."/>
            <person name="Melnikov A."/>
            <person name="Raley C."/>
            <person name="Sassi M."/>
            <person name="Sherman B.T."/>
            <person name="Song X."/>
            <person name="Sykes S."/>
            <person name="Tran B."/>
            <person name="Walsh L."/>
            <person name="Xia Y."/>
            <person name="Yang J."/>
            <person name="Young S."/>
            <person name="Zeng Q."/>
            <person name="Zheng X."/>
            <person name="Stephens R."/>
            <person name="Nusbaum C."/>
            <person name="Birren B.W."/>
            <person name="Azadi P."/>
            <person name="Lempicki R.A."/>
            <person name="Cuomo C.A."/>
            <person name="Kovacs J.A."/>
        </authorList>
    </citation>
    <scope>NUCLEOTIDE SEQUENCE [LARGE SCALE GENOMIC DNA]</scope>
    <source>
        <strain evidence="5">B123</strain>
    </source>
</reference>
<comment type="caution">
    <text evidence="4">The sequence shown here is derived from an EMBL/GenBank/DDBJ whole genome shotgun (WGS) entry which is preliminary data.</text>
</comment>
<dbReference type="OMA" id="LVCRIKY"/>